<reference evidence="2 3" key="1">
    <citation type="submission" date="2018-02" db="EMBL/GenBank/DDBJ databases">
        <title>The genomes of Aspergillus section Nigri reveals drivers in fungal speciation.</title>
        <authorList>
            <consortium name="DOE Joint Genome Institute"/>
            <person name="Vesth T.C."/>
            <person name="Nybo J."/>
            <person name="Theobald S."/>
            <person name="Brandl J."/>
            <person name="Frisvad J.C."/>
            <person name="Nielsen K.F."/>
            <person name="Lyhne E.K."/>
            <person name="Kogle M.E."/>
            <person name="Kuo A."/>
            <person name="Riley R."/>
            <person name="Clum A."/>
            <person name="Nolan M."/>
            <person name="Lipzen A."/>
            <person name="Salamov A."/>
            <person name="Henrissat B."/>
            <person name="Wiebenga A."/>
            <person name="De vries R.P."/>
            <person name="Grigoriev I.V."/>
            <person name="Mortensen U.H."/>
            <person name="Andersen M.R."/>
            <person name="Baker S.E."/>
        </authorList>
    </citation>
    <scope>NUCLEOTIDE SEQUENCE [LARGE SCALE GENOMIC DNA]</scope>
    <source>
        <strain evidence="2 3">CBS 313.89</strain>
    </source>
</reference>
<dbReference type="AlphaFoldDB" id="A0A8G1W623"/>
<name>A0A8G1W623_9EURO</name>
<feature type="region of interest" description="Disordered" evidence="1">
    <location>
        <begin position="96"/>
        <end position="206"/>
    </location>
</feature>
<proteinExistence type="predicted"/>
<evidence type="ECO:0000313" key="2">
    <source>
        <dbReference type="EMBL" id="RAK81829.1"/>
    </source>
</evidence>
<keyword evidence="3" id="KW-1185">Reference proteome</keyword>
<evidence type="ECO:0000256" key="1">
    <source>
        <dbReference type="SAM" id="MobiDB-lite"/>
    </source>
</evidence>
<protein>
    <submittedName>
        <fullName evidence="2">Uncharacterized protein</fullName>
    </submittedName>
</protein>
<dbReference type="Proteomes" id="UP000249789">
    <property type="component" value="Unassembled WGS sequence"/>
</dbReference>
<evidence type="ECO:0000313" key="3">
    <source>
        <dbReference type="Proteomes" id="UP000249789"/>
    </source>
</evidence>
<feature type="compositionally biased region" description="Acidic residues" evidence="1">
    <location>
        <begin position="195"/>
        <end position="206"/>
    </location>
</feature>
<sequence length="378" mass="40993">MSSSRKSSNRPKKRVLVRWDGIYTFFSLPSTLIFLSTHKLTIEENLNELLLLTVQSVCNIQSVKIPWTEVASTMGHNVTEGAIIQHLAKLRSRRVAAGKPVPPPLRRGGLGAPSKPTEATSGKNTPDSKPQRVTTGAKDNGETGASDLADVDSSSDEDYVEGRASKARKKKTNTAGSRARRKRKPIVKLERDTDGYDSDEEDEDDSLLVPGAEFLDCPNSMSSPPERQVGGPKDNQPRKIIVLKYAKPTNQASTGDISEPVLGSTSNDAFIASGYTLQQQPAGASQLPIQSQAPSANLSETFYQNAVSSADSYMHLQPGDSGHHPSTLWFNDATLGYPNAVYHGLSNPDLDIDFSGNHMSNTDQQFDHLLGFDDDLVG</sequence>
<feature type="compositionally biased region" description="Acidic residues" evidence="1">
    <location>
        <begin position="149"/>
        <end position="159"/>
    </location>
</feature>
<dbReference type="OrthoDB" id="3903267at2759"/>
<dbReference type="RefSeq" id="XP_040805839.1">
    <property type="nucleotide sequence ID" value="XM_040939454.1"/>
</dbReference>
<feature type="compositionally biased region" description="Basic residues" evidence="1">
    <location>
        <begin position="165"/>
        <end position="186"/>
    </location>
</feature>
<accession>A0A8G1W623</accession>
<organism evidence="2 3">
    <name type="scientific">Aspergillus fijiensis CBS 313.89</name>
    <dbReference type="NCBI Taxonomy" id="1448319"/>
    <lineage>
        <taxon>Eukaryota</taxon>
        <taxon>Fungi</taxon>
        <taxon>Dikarya</taxon>
        <taxon>Ascomycota</taxon>
        <taxon>Pezizomycotina</taxon>
        <taxon>Eurotiomycetes</taxon>
        <taxon>Eurotiomycetidae</taxon>
        <taxon>Eurotiales</taxon>
        <taxon>Aspergillaceae</taxon>
        <taxon>Aspergillus</taxon>
    </lineage>
</organism>
<gene>
    <name evidence="2" type="ORF">BO72DRAFT_178651</name>
</gene>
<dbReference type="VEuPathDB" id="FungiDB:BO72DRAFT_178651"/>
<dbReference type="GeneID" id="63856787"/>
<dbReference type="EMBL" id="KZ824624">
    <property type="protein sequence ID" value="RAK81829.1"/>
    <property type="molecule type" value="Genomic_DNA"/>
</dbReference>
<feature type="compositionally biased region" description="Polar residues" evidence="1">
    <location>
        <begin position="117"/>
        <end position="134"/>
    </location>
</feature>